<name>A0A955L4D5_9BACT</name>
<protein>
    <submittedName>
        <fullName evidence="3">DUF4111 domain-containing protein</fullName>
    </submittedName>
</protein>
<dbReference type="InterPro" id="IPR025184">
    <property type="entry name" value="AadA_C"/>
</dbReference>
<sequence>NVEHEFPEWKDRIESQYVPLKLFENIETPITPRPYYGEGKFYTEAAYGNEWLINNYYLYYQGITLYGKDFEELVNQVDIEAVKKACIKDLQEEWKPQIEDPTYLDNPHYQSYVILNICRILYTVFNNDLSSKTASSNWVKQQYPKWSKMINSAQQWSYGKEMNYKQDTKEFIRFALTVTQADS</sequence>
<comment type="caution">
    <text evidence="3">The sequence shown here is derived from an EMBL/GenBank/DDBJ whole genome shotgun (WGS) entry which is preliminary data.</text>
</comment>
<feature type="domain" description="Adenylyltransferase AadA C-terminal" evidence="2">
    <location>
        <begin position="73"/>
        <end position="176"/>
    </location>
</feature>
<evidence type="ECO:0000313" key="4">
    <source>
        <dbReference type="Proteomes" id="UP000782843"/>
    </source>
</evidence>
<keyword evidence="1" id="KW-0808">Transferase</keyword>
<dbReference type="AlphaFoldDB" id="A0A955L4D5"/>
<evidence type="ECO:0000259" key="2">
    <source>
        <dbReference type="Pfam" id="PF13427"/>
    </source>
</evidence>
<reference evidence="3" key="2">
    <citation type="journal article" date="2021" name="Microbiome">
        <title>Successional dynamics and alternative stable states in a saline activated sludge microbial community over 9 years.</title>
        <authorList>
            <person name="Wang Y."/>
            <person name="Ye J."/>
            <person name="Ju F."/>
            <person name="Liu L."/>
            <person name="Boyd J.A."/>
            <person name="Deng Y."/>
            <person name="Parks D.H."/>
            <person name="Jiang X."/>
            <person name="Yin X."/>
            <person name="Woodcroft B.J."/>
            <person name="Tyson G.W."/>
            <person name="Hugenholtz P."/>
            <person name="Polz M.F."/>
            <person name="Zhang T."/>
        </authorList>
    </citation>
    <scope>NUCLEOTIDE SEQUENCE</scope>
    <source>
        <strain evidence="3">HKST-UBA10</strain>
    </source>
</reference>
<reference evidence="3" key="1">
    <citation type="submission" date="2020-04" db="EMBL/GenBank/DDBJ databases">
        <authorList>
            <person name="Zhang T."/>
        </authorList>
    </citation>
    <scope>NUCLEOTIDE SEQUENCE</scope>
    <source>
        <strain evidence="3">HKST-UBA10</strain>
    </source>
</reference>
<feature type="non-terminal residue" evidence="3">
    <location>
        <position position="1"/>
    </location>
</feature>
<dbReference type="GO" id="GO:0016740">
    <property type="term" value="F:transferase activity"/>
    <property type="evidence" value="ECO:0007669"/>
    <property type="project" value="UniProtKB-KW"/>
</dbReference>
<dbReference type="Pfam" id="PF13427">
    <property type="entry name" value="AadA_C"/>
    <property type="match status" value="1"/>
</dbReference>
<accession>A0A955L4D5</accession>
<organism evidence="3 4">
    <name type="scientific">Candidatus Dojkabacteria bacterium</name>
    <dbReference type="NCBI Taxonomy" id="2099670"/>
    <lineage>
        <taxon>Bacteria</taxon>
        <taxon>Candidatus Dojkabacteria</taxon>
    </lineage>
</organism>
<dbReference type="Proteomes" id="UP000782843">
    <property type="component" value="Unassembled WGS sequence"/>
</dbReference>
<proteinExistence type="predicted"/>
<dbReference type="EMBL" id="JAGQLG010000190">
    <property type="protein sequence ID" value="MCA9382643.1"/>
    <property type="molecule type" value="Genomic_DNA"/>
</dbReference>
<evidence type="ECO:0000313" key="3">
    <source>
        <dbReference type="EMBL" id="MCA9382643.1"/>
    </source>
</evidence>
<gene>
    <name evidence="3" type="ORF">KC660_04540</name>
</gene>
<evidence type="ECO:0000256" key="1">
    <source>
        <dbReference type="ARBA" id="ARBA00022679"/>
    </source>
</evidence>